<organism evidence="2 3">
    <name type="scientific">Trichinella spiralis</name>
    <name type="common">Trichina worm</name>
    <dbReference type="NCBI Taxonomy" id="6334"/>
    <lineage>
        <taxon>Eukaryota</taxon>
        <taxon>Metazoa</taxon>
        <taxon>Ecdysozoa</taxon>
        <taxon>Nematoda</taxon>
        <taxon>Enoplea</taxon>
        <taxon>Dorylaimia</taxon>
        <taxon>Trichinellida</taxon>
        <taxon>Trichinellidae</taxon>
        <taxon>Trichinella</taxon>
    </lineage>
</organism>
<accession>A0ABR3K8B7</accession>
<protein>
    <submittedName>
        <fullName evidence="2">Sensor protein ZraS</fullName>
    </submittedName>
</protein>
<comment type="caution">
    <text evidence="2">The sequence shown here is derived from an EMBL/GenBank/DDBJ whole genome shotgun (WGS) entry which is preliminary data.</text>
</comment>
<name>A0ABR3K8B7_TRISP</name>
<dbReference type="Proteomes" id="UP001558632">
    <property type="component" value="Unassembled WGS sequence"/>
</dbReference>
<gene>
    <name evidence="2" type="ORF">TSPI_01874</name>
</gene>
<dbReference type="EMBL" id="JBEUSY010000451">
    <property type="protein sequence ID" value="KAL1232415.1"/>
    <property type="molecule type" value="Genomic_DNA"/>
</dbReference>
<feature type="compositionally biased region" description="Low complexity" evidence="1">
    <location>
        <begin position="17"/>
        <end position="31"/>
    </location>
</feature>
<evidence type="ECO:0000313" key="3">
    <source>
        <dbReference type="Proteomes" id="UP001558632"/>
    </source>
</evidence>
<evidence type="ECO:0000313" key="2">
    <source>
        <dbReference type="EMBL" id="KAL1232415.1"/>
    </source>
</evidence>
<sequence>MQEPTLSQEHREGARMTTPGLSTASGSGSAAQHDGYLGPDDHRRSPTPGQVWRSREIVLNQSLLPAIREELPLSGKRTAGSQGTTGRRRGSIITPCVLISWKPCKILRLSTMKHCNTCSRNFVLKKAIQMDIRGSFSSGWTA</sequence>
<proteinExistence type="predicted"/>
<keyword evidence="3" id="KW-1185">Reference proteome</keyword>
<feature type="region of interest" description="Disordered" evidence="1">
    <location>
        <begin position="1"/>
        <end position="52"/>
    </location>
</feature>
<reference evidence="2 3" key="1">
    <citation type="submission" date="2024-07" db="EMBL/GenBank/DDBJ databases">
        <title>Enhanced genomic and transcriptomic resources for Trichinella pseudospiralis and T. spiralis underpin the discovery of pronounced molecular differences between stages and species.</title>
        <authorList>
            <person name="Pasi K.K."/>
            <person name="La Rosa G."/>
            <person name="Gomez-Morales M.A."/>
            <person name="Tosini F."/>
            <person name="Sumanam S."/>
            <person name="Young N.D."/>
            <person name="Chang B.C."/>
            <person name="Robin G.B."/>
        </authorList>
    </citation>
    <scope>NUCLEOTIDE SEQUENCE [LARGE SCALE GENOMIC DNA]</scope>
    <source>
        <strain evidence="2">ISS534</strain>
    </source>
</reference>
<evidence type="ECO:0000256" key="1">
    <source>
        <dbReference type="SAM" id="MobiDB-lite"/>
    </source>
</evidence>